<dbReference type="AlphaFoldDB" id="G0TSW5"/>
<keyword evidence="1" id="KW-0472">Membrane</keyword>
<feature type="transmembrane region" description="Helical" evidence="1">
    <location>
        <begin position="101"/>
        <end position="123"/>
    </location>
</feature>
<organism evidence="2">
    <name type="scientific">Trypanosoma vivax (strain Y486)</name>
    <dbReference type="NCBI Taxonomy" id="1055687"/>
    <lineage>
        <taxon>Eukaryota</taxon>
        <taxon>Discoba</taxon>
        <taxon>Euglenozoa</taxon>
        <taxon>Kinetoplastea</taxon>
        <taxon>Metakinetoplastina</taxon>
        <taxon>Trypanosomatida</taxon>
        <taxon>Trypanosomatidae</taxon>
        <taxon>Trypanosoma</taxon>
        <taxon>Duttonella</taxon>
    </lineage>
</organism>
<name>G0TSW5_TRYVY</name>
<evidence type="ECO:0008006" key="3">
    <source>
        <dbReference type="Google" id="ProtNLM"/>
    </source>
</evidence>
<feature type="transmembrane region" description="Helical" evidence="1">
    <location>
        <begin position="77"/>
        <end position="95"/>
    </location>
</feature>
<dbReference type="VEuPathDB" id="TriTrypDB:TvY486_0302310"/>
<sequence>MANSHALCRLLYREREDGSVARRGYHYSGSYDSLLSSAILDQPAAVQPRSGFRLSCACFGGCVLSCIFMKTQSSMRLWFTFFLMSGMYFGALKAHKVGNGLAGHQCGFFAAGLGTLSCVARLLTHTGRVRTNIRLFLTFVSLMWYEVGRYHLWSEHASEFRRNVTPQQTYNLLTEYVPPDIEADFLPYRAISPCAIRPGE</sequence>
<keyword evidence="1" id="KW-1133">Transmembrane helix</keyword>
<gene>
    <name evidence="2" type="ORF">TVY486_0302310</name>
</gene>
<proteinExistence type="predicted"/>
<accession>G0TSW5</accession>
<keyword evidence="1" id="KW-0812">Transmembrane</keyword>
<dbReference type="EMBL" id="HE573019">
    <property type="protein sequence ID" value="CCC47044.1"/>
    <property type="molecule type" value="Genomic_DNA"/>
</dbReference>
<evidence type="ECO:0000313" key="2">
    <source>
        <dbReference type="EMBL" id="CCC47044.1"/>
    </source>
</evidence>
<dbReference type="OMA" id="EKWWMGM"/>
<reference evidence="2" key="1">
    <citation type="journal article" date="2012" name="Proc. Natl. Acad. Sci. U.S.A.">
        <title>Antigenic diversity is generated by distinct evolutionary mechanisms in African trypanosome species.</title>
        <authorList>
            <person name="Jackson A.P."/>
            <person name="Berry A."/>
            <person name="Aslett M."/>
            <person name="Allison H.C."/>
            <person name="Burton P."/>
            <person name="Vavrova-Anderson J."/>
            <person name="Brown R."/>
            <person name="Browne H."/>
            <person name="Corton N."/>
            <person name="Hauser H."/>
            <person name="Gamble J."/>
            <person name="Gilderthorp R."/>
            <person name="Marcello L."/>
            <person name="McQuillan J."/>
            <person name="Otto T.D."/>
            <person name="Quail M.A."/>
            <person name="Sanders M.J."/>
            <person name="van Tonder A."/>
            <person name="Ginger M.L."/>
            <person name="Field M.C."/>
            <person name="Barry J.D."/>
            <person name="Hertz-Fowler C."/>
            <person name="Berriman M."/>
        </authorList>
    </citation>
    <scope>NUCLEOTIDE SEQUENCE</scope>
    <source>
        <strain evidence="2">Y486</strain>
    </source>
</reference>
<protein>
    <recommendedName>
        <fullName evidence="3">Transmembrane protein</fullName>
    </recommendedName>
</protein>
<evidence type="ECO:0000256" key="1">
    <source>
        <dbReference type="SAM" id="Phobius"/>
    </source>
</evidence>